<gene>
    <name evidence="2" type="ORF">HID58_075565</name>
</gene>
<feature type="transmembrane region" description="Helical" evidence="1">
    <location>
        <begin position="12"/>
        <end position="34"/>
    </location>
</feature>
<reference evidence="2 3" key="1">
    <citation type="submission" date="2021-05" db="EMBL/GenBank/DDBJ databases">
        <title>Genome Assembly of Synthetic Allotetraploid Brassica napus Reveals Homoeologous Exchanges between Subgenomes.</title>
        <authorList>
            <person name="Davis J.T."/>
        </authorList>
    </citation>
    <scope>NUCLEOTIDE SEQUENCE [LARGE SCALE GENOMIC DNA]</scope>
    <source>
        <strain evidence="3">cv. Da-Ae</strain>
        <tissue evidence="2">Seedling</tissue>
    </source>
</reference>
<organism evidence="2 3">
    <name type="scientific">Brassica napus</name>
    <name type="common">Rape</name>
    <dbReference type="NCBI Taxonomy" id="3708"/>
    <lineage>
        <taxon>Eukaryota</taxon>
        <taxon>Viridiplantae</taxon>
        <taxon>Streptophyta</taxon>
        <taxon>Embryophyta</taxon>
        <taxon>Tracheophyta</taxon>
        <taxon>Spermatophyta</taxon>
        <taxon>Magnoliopsida</taxon>
        <taxon>eudicotyledons</taxon>
        <taxon>Gunneridae</taxon>
        <taxon>Pentapetalae</taxon>
        <taxon>rosids</taxon>
        <taxon>malvids</taxon>
        <taxon>Brassicales</taxon>
        <taxon>Brassicaceae</taxon>
        <taxon>Brassiceae</taxon>
        <taxon>Brassica</taxon>
    </lineage>
</organism>
<dbReference type="PROSITE" id="PS51257">
    <property type="entry name" value="PROKAR_LIPOPROTEIN"/>
    <property type="match status" value="1"/>
</dbReference>
<protein>
    <submittedName>
        <fullName evidence="2">Uncharacterized protein</fullName>
    </submittedName>
</protein>
<comment type="caution">
    <text evidence="2">The sequence shown here is derived from an EMBL/GenBank/DDBJ whole genome shotgun (WGS) entry which is preliminary data.</text>
</comment>
<dbReference type="Proteomes" id="UP000824890">
    <property type="component" value="Unassembled WGS sequence"/>
</dbReference>
<feature type="transmembrane region" description="Helical" evidence="1">
    <location>
        <begin position="40"/>
        <end position="58"/>
    </location>
</feature>
<evidence type="ECO:0000313" key="2">
    <source>
        <dbReference type="EMBL" id="KAH0868543.1"/>
    </source>
</evidence>
<name>A0ABQ7YMN1_BRANA</name>
<dbReference type="EMBL" id="JAGKQM010000017">
    <property type="protein sequence ID" value="KAH0868543.1"/>
    <property type="molecule type" value="Genomic_DNA"/>
</dbReference>
<evidence type="ECO:0000256" key="1">
    <source>
        <dbReference type="SAM" id="Phobius"/>
    </source>
</evidence>
<keyword evidence="1" id="KW-0472">Membrane</keyword>
<keyword evidence="1" id="KW-0812">Transmembrane</keyword>
<evidence type="ECO:0000313" key="3">
    <source>
        <dbReference type="Proteomes" id="UP000824890"/>
    </source>
</evidence>
<keyword evidence="1" id="KW-1133">Transmembrane helix</keyword>
<accession>A0ABQ7YMN1</accession>
<proteinExistence type="predicted"/>
<sequence length="157" mass="17847">MGNSRFSKPRGLGSYSLWSVGIVLSCFLGLAIGFATRPYIIRHVSFFILTIIITFVYVSNSLNQIVRTFFSYVRNLIRKFDGISPFLHVSTPPLSLEPSDDVMDLITFDDAQETNNDEECSDQETDIALTLPRATIDDMINVQIQRWLRTALQLFLC</sequence>
<keyword evidence="3" id="KW-1185">Reference proteome</keyword>